<keyword evidence="4" id="KW-0597">Phosphoprotein</keyword>
<evidence type="ECO:0000256" key="1">
    <source>
        <dbReference type="ARBA" id="ARBA00004533"/>
    </source>
</evidence>
<accession>A0A2S3R7E3</accession>
<keyword evidence="5" id="KW-0808">Transferase</keyword>
<keyword evidence="6 13" id="KW-0812">Transmembrane</keyword>
<keyword evidence="9" id="KW-0067">ATP-binding</keyword>
<proteinExistence type="predicted"/>
<evidence type="ECO:0000256" key="6">
    <source>
        <dbReference type="ARBA" id="ARBA00022692"/>
    </source>
</evidence>
<dbReference type="PROSITE" id="PS50109">
    <property type="entry name" value="HIS_KIN"/>
    <property type="match status" value="1"/>
</dbReference>
<keyword evidence="7" id="KW-0547">Nucleotide-binding</keyword>
<evidence type="ECO:0000313" key="15">
    <source>
        <dbReference type="EMBL" id="POB49633.1"/>
    </source>
</evidence>
<dbReference type="Proteomes" id="UP000237466">
    <property type="component" value="Unassembled WGS sequence"/>
</dbReference>
<evidence type="ECO:0000256" key="7">
    <source>
        <dbReference type="ARBA" id="ARBA00022741"/>
    </source>
</evidence>
<dbReference type="Gene3D" id="3.30.450.20">
    <property type="entry name" value="PAS domain"/>
    <property type="match status" value="2"/>
</dbReference>
<dbReference type="Pfam" id="PF17203">
    <property type="entry name" value="sCache_3_2"/>
    <property type="match status" value="1"/>
</dbReference>
<keyword evidence="11" id="KW-0902">Two-component regulatory system</keyword>
<dbReference type="AlphaFoldDB" id="A0A2S3R7E3"/>
<dbReference type="SMART" id="SM00387">
    <property type="entry name" value="HATPase_c"/>
    <property type="match status" value="1"/>
</dbReference>
<dbReference type="PANTHER" id="PTHR40448">
    <property type="entry name" value="TWO-COMPONENT SENSOR HISTIDINE KINASE"/>
    <property type="match status" value="1"/>
</dbReference>
<feature type="transmembrane region" description="Helical" evidence="13">
    <location>
        <begin position="9"/>
        <end position="27"/>
    </location>
</feature>
<dbReference type="InterPro" id="IPR003594">
    <property type="entry name" value="HATPase_dom"/>
</dbReference>
<dbReference type="SUPFAM" id="SSF55890">
    <property type="entry name" value="Sporulation response regulatory protein Spo0B"/>
    <property type="match status" value="1"/>
</dbReference>
<dbReference type="PANTHER" id="PTHR40448:SF1">
    <property type="entry name" value="TWO-COMPONENT SENSOR HISTIDINE KINASE"/>
    <property type="match status" value="1"/>
</dbReference>
<keyword evidence="8 15" id="KW-0418">Kinase</keyword>
<dbReference type="CDD" id="cd00130">
    <property type="entry name" value="PAS"/>
    <property type="match status" value="1"/>
</dbReference>
<reference evidence="15 16" key="1">
    <citation type="journal article" date="2018" name="Front. Microbiol.">
        <title>Phylogeny of Vibrio vulnificus from the Analysis of the Core-Genome: Implications for Intra-Species Taxonomy.</title>
        <authorList>
            <person name="Roig F.J."/>
            <person name="Gonzalez-Candelas F."/>
            <person name="Sanjuan E."/>
            <person name="Fouz B."/>
            <person name="Feil E.J."/>
            <person name="Llorens C."/>
            <person name="Baker-Austin C."/>
            <person name="Oliver J.D."/>
            <person name="Danin-Poleg Y."/>
            <person name="Gibas C.J."/>
            <person name="Kashi Y."/>
            <person name="Gulig P.A."/>
            <person name="Morrison S.S."/>
            <person name="Amaro C."/>
        </authorList>
    </citation>
    <scope>NUCLEOTIDE SEQUENCE [LARGE SCALE GENOMIC DNA]</scope>
    <source>
        <strain evidence="15 16">CECT4608</strain>
    </source>
</reference>
<dbReference type="InterPro" id="IPR016120">
    <property type="entry name" value="Sig_transdc_His_kin_SpoOB"/>
</dbReference>
<evidence type="ECO:0000256" key="12">
    <source>
        <dbReference type="ARBA" id="ARBA00023136"/>
    </source>
</evidence>
<evidence type="ECO:0000259" key="14">
    <source>
        <dbReference type="PROSITE" id="PS50109"/>
    </source>
</evidence>
<dbReference type="GO" id="GO:0000155">
    <property type="term" value="F:phosphorelay sensor kinase activity"/>
    <property type="evidence" value="ECO:0007669"/>
    <property type="project" value="InterPro"/>
</dbReference>
<keyword evidence="12 13" id="KW-0472">Membrane</keyword>
<protein>
    <submittedName>
        <fullName evidence="15">Sensor histidine kinase</fullName>
    </submittedName>
</protein>
<keyword evidence="3" id="KW-1003">Cell membrane</keyword>
<evidence type="ECO:0000256" key="3">
    <source>
        <dbReference type="ARBA" id="ARBA00022475"/>
    </source>
</evidence>
<gene>
    <name evidence="15" type="ORF">CRN52_02565</name>
</gene>
<dbReference type="InterPro" id="IPR005467">
    <property type="entry name" value="His_kinase_dom"/>
</dbReference>
<dbReference type="Pfam" id="PF14501">
    <property type="entry name" value="HATPase_c_5"/>
    <property type="match status" value="1"/>
</dbReference>
<dbReference type="InterPro" id="IPR033463">
    <property type="entry name" value="sCache_3"/>
</dbReference>
<evidence type="ECO:0000256" key="13">
    <source>
        <dbReference type="SAM" id="Phobius"/>
    </source>
</evidence>
<evidence type="ECO:0000256" key="2">
    <source>
        <dbReference type="ARBA" id="ARBA00004651"/>
    </source>
</evidence>
<dbReference type="InterPro" id="IPR035965">
    <property type="entry name" value="PAS-like_dom_sf"/>
</dbReference>
<feature type="transmembrane region" description="Helical" evidence="13">
    <location>
        <begin position="168"/>
        <end position="187"/>
    </location>
</feature>
<dbReference type="InterPro" id="IPR032834">
    <property type="entry name" value="NatK-like_C"/>
</dbReference>
<dbReference type="RefSeq" id="WP_045622268.1">
    <property type="nucleotide sequence ID" value="NZ_AP026553.1"/>
</dbReference>
<dbReference type="SUPFAM" id="SSF55874">
    <property type="entry name" value="ATPase domain of HSP90 chaperone/DNA topoisomerase II/histidine kinase"/>
    <property type="match status" value="1"/>
</dbReference>
<evidence type="ECO:0000256" key="4">
    <source>
        <dbReference type="ARBA" id="ARBA00022553"/>
    </source>
</evidence>
<comment type="caution">
    <text evidence="15">The sequence shown here is derived from an EMBL/GenBank/DDBJ whole genome shotgun (WGS) entry which is preliminary data.</text>
</comment>
<dbReference type="InterPro" id="IPR000014">
    <property type="entry name" value="PAS"/>
</dbReference>
<dbReference type="Gene3D" id="1.10.287.130">
    <property type="match status" value="1"/>
</dbReference>
<evidence type="ECO:0000256" key="5">
    <source>
        <dbReference type="ARBA" id="ARBA00022679"/>
    </source>
</evidence>
<dbReference type="EMBL" id="PDGH01000027">
    <property type="protein sequence ID" value="POB49633.1"/>
    <property type="molecule type" value="Genomic_DNA"/>
</dbReference>
<dbReference type="SUPFAM" id="SSF55785">
    <property type="entry name" value="PYP-like sensor domain (PAS domain)"/>
    <property type="match status" value="1"/>
</dbReference>
<sequence length="519" mass="56996">MTLSFTRQLAFILSCTVLIGIAAWWSYSAYQLENVLNNQIALRAQVQSQQLAKLPSLIDAVERENAQLVSEIISVVQLVSDADFITVSDEEGIRLAHPVSERVGLPVVGGDIQRALNFGEAYLSQSVGSLGPSVRYISPIFSPEGEVVGMVKVGYLVETLNLWSREKLLPLLLFALSALSLFLLLSWRFSSYVKKQMQDLEPWQLKQALKTHQGVLDATHEAVVAVNQQGNIYLANDAARAILGQSELVGKETKQLDDASHLFHLDGDDFLDKVAQLGSDGVIINRVTMRTSNGEAAGAVFTLRQRSELQALSDRISQVDKYLESMRVTHHEHQNKLSVISGLLQMGAFDKALSVCLAQAAQNQTRIDSLQGVKSMPQLTALLLAKLSKARESNQSLNIACYGDLSGLTQRVSEEQVCSLVGNLIDNGLEACQGQNDATMVVKLRETEEEFILTFSNNGPSLDEDLESLCRWGYSTKSATGEHGIGLHLVKSILSEAHGHVELDSDEQETLFTVYLPKE</sequence>
<keyword evidence="10 13" id="KW-1133">Transmembrane helix</keyword>
<evidence type="ECO:0000313" key="16">
    <source>
        <dbReference type="Proteomes" id="UP000237466"/>
    </source>
</evidence>
<evidence type="ECO:0000256" key="11">
    <source>
        <dbReference type="ARBA" id="ARBA00023012"/>
    </source>
</evidence>
<evidence type="ECO:0000256" key="8">
    <source>
        <dbReference type="ARBA" id="ARBA00022777"/>
    </source>
</evidence>
<feature type="domain" description="Histidine kinase" evidence="14">
    <location>
        <begin position="420"/>
        <end position="519"/>
    </location>
</feature>
<evidence type="ECO:0000256" key="9">
    <source>
        <dbReference type="ARBA" id="ARBA00022840"/>
    </source>
</evidence>
<dbReference type="InterPro" id="IPR029151">
    <property type="entry name" value="Sensor-like_sf"/>
</dbReference>
<dbReference type="SUPFAM" id="SSF103190">
    <property type="entry name" value="Sensory domain-like"/>
    <property type="match status" value="1"/>
</dbReference>
<dbReference type="InterPro" id="IPR036890">
    <property type="entry name" value="HATPase_C_sf"/>
</dbReference>
<dbReference type="SMART" id="SM00091">
    <property type="entry name" value="PAS"/>
    <property type="match status" value="1"/>
</dbReference>
<comment type="subcellular location">
    <subcellularLocation>
        <location evidence="1">Cell inner membrane</location>
    </subcellularLocation>
    <subcellularLocation>
        <location evidence="2">Cell membrane</location>
        <topology evidence="2">Multi-pass membrane protein</topology>
    </subcellularLocation>
</comment>
<dbReference type="GO" id="GO:0005886">
    <property type="term" value="C:plasma membrane"/>
    <property type="evidence" value="ECO:0007669"/>
    <property type="project" value="UniProtKB-SubCell"/>
</dbReference>
<dbReference type="CDD" id="cd18773">
    <property type="entry name" value="PDC1_HK_sensor"/>
    <property type="match status" value="1"/>
</dbReference>
<organism evidence="15 16">
    <name type="scientific">Vibrio vulnificus</name>
    <dbReference type="NCBI Taxonomy" id="672"/>
    <lineage>
        <taxon>Bacteria</taxon>
        <taxon>Pseudomonadati</taxon>
        <taxon>Pseudomonadota</taxon>
        <taxon>Gammaproteobacteria</taxon>
        <taxon>Vibrionales</taxon>
        <taxon>Vibrionaceae</taxon>
        <taxon>Vibrio</taxon>
    </lineage>
</organism>
<dbReference type="Gene3D" id="3.30.565.10">
    <property type="entry name" value="Histidine kinase-like ATPase, C-terminal domain"/>
    <property type="match status" value="1"/>
</dbReference>
<name>A0A2S3R7E3_VIBVL</name>
<dbReference type="GO" id="GO:0042802">
    <property type="term" value="F:identical protein binding"/>
    <property type="evidence" value="ECO:0007669"/>
    <property type="project" value="TreeGrafter"/>
</dbReference>
<dbReference type="GO" id="GO:0005524">
    <property type="term" value="F:ATP binding"/>
    <property type="evidence" value="ECO:0007669"/>
    <property type="project" value="UniProtKB-KW"/>
</dbReference>
<evidence type="ECO:0000256" key="10">
    <source>
        <dbReference type="ARBA" id="ARBA00022989"/>
    </source>
</evidence>